<dbReference type="InterPro" id="IPR005594">
    <property type="entry name" value="YadA_C"/>
</dbReference>
<evidence type="ECO:0000256" key="1">
    <source>
        <dbReference type="ARBA" id="ARBA00004241"/>
    </source>
</evidence>
<feature type="chain" id="PRO_5008358954" description="Trimeric autotransporter adhesin YadA-like C-terminal membrane anchor domain-containing protein" evidence="11">
    <location>
        <begin position="31"/>
        <end position="1569"/>
    </location>
</feature>
<proteinExistence type="inferred from homology"/>
<dbReference type="OrthoDB" id="1631723at2"/>
<dbReference type="GO" id="GO:0015031">
    <property type="term" value="P:protein transport"/>
    <property type="evidence" value="ECO:0007669"/>
    <property type="project" value="UniProtKB-KW"/>
</dbReference>
<dbReference type="PATRIC" id="fig|505341.3.peg.178"/>
<evidence type="ECO:0000256" key="7">
    <source>
        <dbReference type="ARBA" id="ARBA00022729"/>
    </source>
</evidence>
<keyword evidence="9" id="KW-0472">Membrane</keyword>
<comment type="subcellular location">
    <subcellularLocation>
        <location evidence="2">Cell outer membrane</location>
    </subcellularLocation>
    <subcellularLocation>
        <location evidence="1">Cell surface</location>
    </subcellularLocation>
</comment>
<keyword evidence="6" id="KW-0812">Transmembrane</keyword>
<sequence length="1569" mass="161047">MGGGNSLTKAAATAGTILLVGLGASNVVMAGGGQPETGENKETFTEVVTTFVANQSTATPKKEHSTYTLGILGDNSTVETKGQDNNIIISVKENGIGTTQLADNSVSKNKIQNDAVDSSKIIDGSIQTNDLHDGIITQNKLESSFNKQITEAIDNRITKIRGNSGGEQAISGATTLAINGDGKDITTTATSGTITISLNKATAVADNDTKVVTSDVVYDAIAGAKTKVTAGEGDSYITVTSTEPEGLTGNSYKVAVNFSGLKDKLDETFLKAADLVAGSNIQITDSTISLNPVLTNLTSAQFVGDTEGQHTTINKDSVNIATGSTAGSPAATLTASQLTFAGSGQSVILSNTGLDNGNNKIINVAKGTADTDAVNVEQYKALVTKLGGAMSSGNNGTLDESKFTFATAVKGSTSVDAPLNALTAINRLIEAANNRAETAAAIGSATNTDGQLATAYAVQQYVTTGAKLKYKAGTETTAKETTLDTGLTFNGDENITITTGANGVVNYALNNKLTGITSISRGDDSITLTLYDDSLKLNDKKIRGVADGDIKNGSKQVVNGGQLYTVLSNLKTNILGSDFDIANDGTLSVNGTIAGITGATTISGAFATLKGNIGDLQNGVAGPVRYTSLSASNVPDGNSELALVGDGNSTSTPIKLKNLKSGLSNLIDSTAQGTAITKENADTAVGSLLTLSGANLGYAATLGDLQAVAQAGLNFTGNTANVSIHRALSQSLGIVGAGTITDTNFAGVANAAGNIRVTADATNNQLIIELAKKLQALEEATFTKDNAASSTKVDSSGVTITPTSGNAVSLTNKGLNNGGKEITNVATPTDKASAANKEYVDNAIEKLDTTLTERGFDLQSNGDNASRVELGDKVIIQDGANTHVSVTSNEKGTEHTVTINNVASPTYYVTENGDKVAKFDDAFYKVDDDGNKIDGVETTEITGVKLFSPDGTNDVKLTGVKSAITEEDSNAVDNLANVTDLKDITKQNVDSFTDALNGAAENSPTAAVNIKDLQAVNNMVQAGWTIGVKADGGSVTKDTSEDPYRVQPGQNGLTLVAGKHIKLDQTGSEIKISTDNSAVANSAIDNGAIPVSYAHYVTKNGNQVLEQLFKQDDGTYKNADEEVVDVADTDVVVQVGDGSTMTLANVKSALGLNGDADNKDGAANPTNPQAIHKDAAQKAIAGDNKDGNGGLLTKSGLELNHAVNLGDLQAVAQAGLDFAGNSGDVVHSPLGTKVTIKGEGSVTGGTAADNITVETNAEKAELTVKLAEDLRNLKSAIFEESDTAGLQVDGKGVSFVTINEDGTVAKDNNAPSITRDGIDAGNQKVTNVKDGGITNDSKDAVNGGQIAKVLGMETDDNGKVKGIGGTTKDTIDGALKEVRSEVNNGSSGGNISVDETKGENGQSIYSVNMSKNLVLETVTLTNGTDNAKLSVVRQDQYKGSETALNVNGIRVTGVADAKDPTDAVNLKQMQELGYQVNTRVSNLESKVNKMDKRLRAGIAGAIATANLPQAGVAGYNSIAVAGGSYGGENSVALGYSRLSDNGKVIFKVSGSSDSSGRFGVGAGVGFQWK</sequence>
<evidence type="ECO:0000256" key="5">
    <source>
        <dbReference type="ARBA" id="ARBA00022452"/>
    </source>
</evidence>
<evidence type="ECO:0000256" key="10">
    <source>
        <dbReference type="ARBA" id="ARBA00023237"/>
    </source>
</evidence>
<evidence type="ECO:0000313" key="15">
    <source>
        <dbReference type="Proteomes" id="UP000092649"/>
    </source>
</evidence>
<keyword evidence="7 11" id="KW-0732">Signal</keyword>
<feature type="domain" description="Trimeric autotransporter adhesin YadA-like C-terminal membrane anchor" evidence="12">
    <location>
        <begin position="1508"/>
        <end position="1568"/>
    </location>
</feature>
<dbReference type="SUPFAM" id="SSF54523">
    <property type="entry name" value="Pili subunits"/>
    <property type="match status" value="1"/>
</dbReference>
<evidence type="ECO:0000259" key="12">
    <source>
        <dbReference type="Pfam" id="PF03895"/>
    </source>
</evidence>
<evidence type="ECO:0000256" key="11">
    <source>
        <dbReference type="SAM" id="SignalP"/>
    </source>
</evidence>
<evidence type="ECO:0000256" key="6">
    <source>
        <dbReference type="ARBA" id="ARBA00022692"/>
    </source>
</evidence>
<dbReference type="Pfam" id="PF05662">
    <property type="entry name" value="YadA_stalk"/>
    <property type="match status" value="4"/>
</dbReference>
<evidence type="ECO:0000259" key="13">
    <source>
        <dbReference type="Pfam" id="PF05662"/>
    </source>
</evidence>
<keyword evidence="10" id="KW-0998">Cell outer membrane</keyword>
<evidence type="ECO:0000256" key="3">
    <source>
        <dbReference type="ARBA" id="ARBA00005848"/>
    </source>
</evidence>
<keyword evidence="4" id="KW-0813">Transport</keyword>
<comment type="similarity">
    <text evidence="3">Belongs to the autotransporter-2 (AT-2) (TC 1.B.40) family.</text>
</comment>
<dbReference type="EMBL" id="JTJL01000003">
    <property type="protein sequence ID" value="OBW96182.1"/>
    <property type="molecule type" value="Genomic_DNA"/>
</dbReference>
<dbReference type="Gene3D" id="3.30.1300.30">
    <property type="entry name" value="GSPII I/J protein-like"/>
    <property type="match status" value="1"/>
</dbReference>
<evidence type="ECO:0000313" key="14">
    <source>
        <dbReference type="EMBL" id="OBW96182.1"/>
    </source>
</evidence>
<dbReference type="InterPro" id="IPR008635">
    <property type="entry name" value="Coiled_stalk_dom"/>
</dbReference>
<reference evidence="14 15" key="1">
    <citation type="submission" date="2014-11" db="EMBL/GenBank/DDBJ databases">
        <title>Pan-genome of Gallibacterium spp.</title>
        <authorList>
            <person name="Kudirkiene E."/>
            <person name="Bojesen A.M."/>
        </authorList>
    </citation>
    <scope>NUCLEOTIDE SEQUENCE [LARGE SCALE GENOMIC DNA]</scope>
    <source>
        <strain evidence="14 15">F150</strain>
    </source>
</reference>
<name>A0A1A7P161_9PAST</name>
<keyword evidence="8" id="KW-0653">Protein transport</keyword>
<keyword evidence="5" id="KW-1134">Transmembrane beta strand</keyword>
<dbReference type="Gene3D" id="2.20.70.140">
    <property type="match status" value="2"/>
</dbReference>
<feature type="domain" description="Trimeric autotransporter adhesin YadA-like stalk" evidence="13">
    <location>
        <begin position="1324"/>
        <end position="1346"/>
    </location>
</feature>
<gene>
    <name evidence="14" type="ORF">QS62_00885</name>
</gene>
<accession>A0A1A7P161</accession>
<dbReference type="Proteomes" id="UP000092649">
    <property type="component" value="Unassembled WGS sequence"/>
</dbReference>
<dbReference type="RefSeq" id="WP_066104487.1">
    <property type="nucleotide sequence ID" value="NZ_JTJL01000003.1"/>
</dbReference>
<evidence type="ECO:0000256" key="2">
    <source>
        <dbReference type="ARBA" id="ARBA00004442"/>
    </source>
</evidence>
<dbReference type="Pfam" id="PF03895">
    <property type="entry name" value="YadA_anchor"/>
    <property type="match status" value="1"/>
</dbReference>
<organism evidence="14 15">
    <name type="scientific">Gallibacterium salpingitidis</name>
    <dbReference type="NCBI Taxonomy" id="505341"/>
    <lineage>
        <taxon>Bacteria</taxon>
        <taxon>Pseudomonadati</taxon>
        <taxon>Pseudomonadota</taxon>
        <taxon>Gammaproteobacteria</taxon>
        <taxon>Pasteurellales</taxon>
        <taxon>Pasteurellaceae</taxon>
        <taxon>Gallibacterium</taxon>
    </lineage>
</organism>
<protein>
    <recommendedName>
        <fullName evidence="16">Trimeric autotransporter adhesin YadA-like C-terminal membrane anchor domain-containing protein</fullName>
    </recommendedName>
</protein>
<evidence type="ECO:0008006" key="16">
    <source>
        <dbReference type="Google" id="ProtNLM"/>
    </source>
</evidence>
<dbReference type="SUPFAM" id="SSF101967">
    <property type="entry name" value="Adhesin YadA, collagen-binding domain"/>
    <property type="match status" value="1"/>
</dbReference>
<comment type="caution">
    <text evidence="14">The sequence shown here is derived from an EMBL/GenBank/DDBJ whole genome shotgun (WGS) entry which is preliminary data.</text>
</comment>
<feature type="domain" description="Trimeric autotransporter adhesin YadA-like stalk" evidence="13">
    <location>
        <begin position="1450"/>
        <end position="1490"/>
    </location>
</feature>
<dbReference type="GO" id="GO:0009986">
    <property type="term" value="C:cell surface"/>
    <property type="evidence" value="ECO:0007669"/>
    <property type="project" value="UniProtKB-SubCell"/>
</dbReference>
<evidence type="ECO:0000256" key="8">
    <source>
        <dbReference type="ARBA" id="ARBA00022927"/>
    </source>
</evidence>
<evidence type="ECO:0000256" key="4">
    <source>
        <dbReference type="ARBA" id="ARBA00022448"/>
    </source>
</evidence>
<feature type="signal peptide" evidence="11">
    <location>
        <begin position="1"/>
        <end position="30"/>
    </location>
</feature>
<keyword evidence="15" id="KW-1185">Reference proteome</keyword>
<dbReference type="GO" id="GO:0009279">
    <property type="term" value="C:cell outer membrane"/>
    <property type="evidence" value="ECO:0007669"/>
    <property type="project" value="UniProtKB-SubCell"/>
</dbReference>
<evidence type="ECO:0000256" key="9">
    <source>
        <dbReference type="ARBA" id="ARBA00023136"/>
    </source>
</evidence>
<feature type="domain" description="Trimeric autotransporter adhesin YadA-like stalk" evidence="13">
    <location>
        <begin position="541"/>
        <end position="575"/>
    </location>
</feature>
<feature type="domain" description="Trimeric autotransporter adhesin YadA-like stalk" evidence="13">
    <location>
        <begin position="360"/>
        <end position="397"/>
    </location>
</feature>
<dbReference type="InterPro" id="IPR011049">
    <property type="entry name" value="Serralysin-like_metalloprot_C"/>
</dbReference>
<dbReference type="InterPro" id="IPR045584">
    <property type="entry name" value="Pilin-like"/>
</dbReference>
<dbReference type="Gene3D" id="2.150.10.10">
    <property type="entry name" value="Serralysin-like metalloprotease, C-terminal"/>
    <property type="match status" value="1"/>
</dbReference>